<dbReference type="VEuPathDB" id="FungiDB:ASPFODRAFT_64314"/>
<dbReference type="InterPro" id="IPR001138">
    <property type="entry name" value="Zn2Cys6_DnaBD"/>
</dbReference>
<evidence type="ECO:0000313" key="9">
    <source>
        <dbReference type="EMBL" id="GAT27912.1"/>
    </source>
</evidence>
<dbReference type="GO" id="GO:0009893">
    <property type="term" value="P:positive regulation of metabolic process"/>
    <property type="evidence" value="ECO:0007669"/>
    <property type="project" value="UniProtKB-ARBA"/>
</dbReference>
<dbReference type="GO" id="GO:0000981">
    <property type="term" value="F:DNA-binding transcription factor activity, RNA polymerase II-specific"/>
    <property type="evidence" value="ECO:0007669"/>
    <property type="project" value="InterPro"/>
</dbReference>
<dbReference type="SUPFAM" id="SSF57701">
    <property type="entry name" value="Zn2/Cys6 DNA-binding domain"/>
    <property type="match status" value="1"/>
</dbReference>
<accession>A0A146FRY9</accession>
<name>A0A146FRY9_ASPKA</name>
<dbReference type="GO" id="GO:0008270">
    <property type="term" value="F:zinc ion binding"/>
    <property type="evidence" value="ECO:0007669"/>
    <property type="project" value="InterPro"/>
</dbReference>
<dbReference type="Proteomes" id="UP000661280">
    <property type="component" value="Chromosome 4"/>
</dbReference>
<dbReference type="EMBL" id="AP024428">
    <property type="protein sequence ID" value="BCR98757.1"/>
    <property type="molecule type" value="Genomic_DNA"/>
</dbReference>
<protein>
    <submittedName>
        <fullName evidence="9">C6 zinc finger domain protein</fullName>
    </submittedName>
</protein>
<evidence type="ECO:0000259" key="7">
    <source>
        <dbReference type="PROSITE" id="PS50048"/>
    </source>
</evidence>
<evidence type="ECO:0000256" key="6">
    <source>
        <dbReference type="ARBA" id="ARBA00023242"/>
    </source>
</evidence>
<dbReference type="Proteomes" id="UP000075230">
    <property type="component" value="Unassembled WGS sequence"/>
</dbReference>
<dbReference type="AlphaFoldDB" id="A0A146FRY9"/>
<dbReference type="Pfam" id="PF11951">
    <property type="entry name" value="Fungal_trans_2"/>
    <property type="match status" value="1"/>
</dbReference>
<dbReference type="RefSeq" id="XP_041542520.1">
    <property type="nucleotide sequence ID" value="XM_041688769.1"/>
</dbReference>
<evidence type="ECO:0000313" key="10">
    <source>
        <dbReference type="Proteomes" id="UP000075230"/>
    </source>
</evidence>
<dbReference type="GeneID" id="64960079"/>
<keyword evidence="4" id="KW-0238">DNA-binding</keyword>
<keyword evidence="3" id="KW-0805">Transcription regulation</keyword>
<dbReference type="InterPro" id="IPR021858">
    <property type="entry name" value="Fun_TF"/>
</dbReference>
<dbReference type="KEGG" id="aluc:AKAW2_40440S"/>
<dbReference type="Pfam" id="PF00172">
    <property type="entry name" value="Zn_clus"/>
    <property type="match status" value="1"/>
</dbReference>
<dbReference type="OrthoDB" id="2593732at2759"/>
<evidence type="ECO:0000256" key="1">
    <source>
        <dbReference type="ARBA" id="ARBA00022723"/>
    </source>
</evidence>
<dbReference type="PROSITE" id="PS00463">
    <property type="entry name" value="ZN2_CY6_FUNGAL_1"/>
    <property type="match status" value="1"/>
</dbReference>
<organism evidence="9 10">
    <name type="scientific">Aspergillus kawachii</name>
    <name type="common">White koji mold</name>
    <name type="synonym">Aspergillus awamori var. kawachi</name>
    <dbReference type="NCBI Taxonomy" id="1069201"/>
    <lineage>
        <taxon>Eukaryota</taxon>
        <taxon>Fungi</taxon>
        <taxon>Dikarya</taxon>
        <taxon>Ascomycota</taxon>
        <taxon>Pezizomycotina</taxon>
        <taxon>Eurotiomycetes</taxon>
        <taxon>Eurotiomycetidae</taxon>
        <taxon>Eurotiales</taxon>
        <taxon>Aspergillaceae</taxon>
        <taxon>Aspergillus</taxon>
        <taxon>Aspergillus subgen. Circumdati</taxon>
    </lineage>
</organism>
<evidence type="ECO:0000256" key="2">
    <source>
        <dbReference type="ARBA" id="ARBA00022833"/>
    </source>
</evidence>
<evidence type="ECO:0000256" key="5">
    <source>
        <dbReference type="ARBA" id="ARBA00023163"/>
    </source>
</evidence>
<dbReference type="PROSITE" id="PS50048">
    <property type="entry name" value="ZN2_CY6_FUNGAL_2"/>
    <property type="match status" value="1"/>
</dbReference>
<evidence type="ECO:0000256" key="3">
    <source>
        <dbReference type="ARBA" id="ARBA00023015"/>
    </source>
</evidence>
<reference evidence="8" key="4">
    <citation type="submission" date="2021-02" db="EMBL/GenBank/DDBJ databases">
        <title>Aspergillus luchuensis mut. kawachii IFO 4304 genome sequence.</title>
        <authorList>
            <person name="Mori K."/>
            <person name="Kadooka C."/>
            <person name="Goto M."/>
            <person name="Futagami T."/>
        </authorList>
    </citation>
    <scope>NUCLEOTIDE SEQUENCE</scope>
    <source>
        <strain evidence="8">IFO 4308</strain>
    </source>
</reference>
<dbReference type="InterPro" id="IPR052360">
    <property type="entry name" value="Transcr_Regulatory_Proteins"/>
</dbReference>
<feature type="domain" description="Zn(2)-C6 fungal-type" evidence="7">
    <location>
        <begin position="17"/>
        <end position="45"/>
    </location>
</feature>
<keyword evidence="1" id="KW-0479">Metal-binding</keyword>
<gene>
    <name evidence="8" type="ORF">AKAW2_40440S</name>
    <name evidence="9" type="ORF">RIB2604_02302710</name>
</gene>
<keyword evidence="5" id="KW-0804">Transcription</keyword>
<dbReference type="GO" id="GO:0003677">
    <property type="term" value="F:DNA binding"/>
    <property type="evidence" value="ECO:0007669"/>
    <property type="project" value="UniProtKB-KW"/>
</dbReference>
<keyword evidence="2" id="KW-0862">Zinc</keyword>
<evidence type="ECO:0000256" key="4">
    <source>
        <dbReference type="ARBA" id="ARBA00023125"/>
    </source>
</evidence>
<proteinExistence type="predicted"/>
<dbReference type="CDD" id="cd00067">
    <property type="entry name" value="GAL4"/>
    <property type="match status" value="1"/>
</dbReference>
<keyword evidence="11" id="KW-1185">Reference proteome</keyword>
<reference evidence="8" key="3">
    <citation type="submission" date="2021-01" db="EMBL/GenBank/DDBJ databases">
        <authorList>
            <consortium name="Aspergillus luchuensis mut. kawachii IFO 4304 genome sequencing consortium"/>
            <person name="Kazuki M."/>
            <person name="Futagami T."/>
        </authorList>
    </citation>
    <scope>NUCLEOTIDE SEQUENCE</scope>
    <source>
        <strain evidence="8">IFO 4308</strain>
    </source>
</reference>
<dbReference type="PANTHER" id="PTHR36206:SF16">
    <property type="entry name" value="TRANSCRIPTION FACTOR DOMAIN-CONTAINING PROTEIN-RELATED"/>
    <property type="match status" value="1"/>
</dbReference>
<dbReference type="Gene3D" id="4.10.240.10">
    <property type="entry name" value="Zn(2)-C6 fungal-type DNA-binding domain"/>
    <property type="match status" value="1"/>
</dbReference>
<sequence>MESEKKRRASKPKVKSGCRTCKIRRVKCDEGRPACKRCVSTGRVCDGYGIWSEGRKTTYGGNSGAPRVFQPLLSSYNAPVPIPHAACAEQKCVEWFIECTIFKIGGVFSSQFWGRTVVQALSQEPAVRHAVMALASTHKYRAQRSDKDTTMASQLSEHEKFTLQHYNKAIGCLHAEIRRHSQRPQSVIVALITCMVFVTLELMRGQYRTSHAHLQHGLKLVKEIQKLSGTSKTGKIMIRTSSQTNEDDVIEAFSRLGVHYALLGHGTKYSNLDYDIQPRHLPYKFESIEQARQYLDVLLAKAQCLVELVRHIETGMCVATRGYEQYLESQWRLEKDLEIWLDVYRSSLDGFSAQDLIKNTLATRLLGMYHTMASIMVRTCIPWDDDMAFDLQTDRFMSIIREAIDMCQALRTAYPDFPMSGSLNCPLGMAFTMDIGFIQPLYYTAIKCRIPQIRRHAIGLLRLAPHREGIWNGALTARIAEEVVAYEESNIDTSFTVGKSLDLLSLPEAGSSVTILPSLCRISDVHVELPDENTGEATVTFWQREDGRSWKVGERKFQTEDP</sequence>
<keyword evidence="6" id="KW-0539">Nucleus</keyword>
<evidence type="ECO:0000313" key="8">
    <source>
        <dbReference type="EMBL" id="BCR98757.1"/>
    </source>
</evidence>
<evidence type="ECO:0000313" key="11">
    <source>
        <dbReference type="Proteomes" id="UP000661280"/>
    </source>
</evidence>
<reference evidence="10" key="2">
    <citation type="submission" date="2016-02" db="EMBL/GenBank/DDBJ databases">
        <title>Genome sequencing of Aspergillus luchuensis NBRC 4314.</title>
        <authorList>
            <person name="Yamada O."/>
        </authorList>
    </citation>
    <scope>NUCLEOTIDE SEQUENCE [LARGE SCALE GENOMIC DNA]</scope>
    <source>
        <strain evidence="10">RIB 2604</strain>
    </source>
</reference>
<dbReference type="EMBL" id="BCWF01000023">
    <property type="protein sequence ID" value="GAT27912.1"/>
    <property type="molecule type" value="Genomic_DNA"/>
</dbReference>
<dbReference type="PANTHER" id="PTHR36206">
    <property type="entry name" value="ASPERCRYPTIN BIOSYNTHESIS CLUSTER-SPECIFIC TRANSCRIPTION REGULATOR ATNN-RELATED"/>
    <property type="match status" value="1"/>
</dbReference>
<dbReference type="InterPro" id="IPR036864">
    <property type="entry name" value="Zn2-C6_fun-type_DNA-bd_sf"/>
</dbReference>
<reference evidence="9 10" key="1">
    <citation type="journal article" date="2016" name="DNA Res.">
        <title>Genome sequence of Aspergillus luchuensis NBRC 4314.</title>
        <authorList>
            <person name="Yamada O."/>
            <person name="Machida M."/>
            <person name="Hosoyama A."/>
            <person name="Goto M."/>
            <person name="Takahashi T."/>
            <person name="Futagami T."/>
            <person name="Yamagata Y."/>
            <person name="Takeuchi M."/>
            <person name="Kobayashi T."/>
            <person name="Koike H."/>
            <person name="Abe K."/>
            <person name="Asai K."/>
            <person name="Arita M."/>
            <person name="Fujita N."/>
            <person name="Fukuda K."/>
            <person name="Higa K."/>
            <person name="Horikawa H."/>
            <person name="Ishikawa T."/>
            <person name="Jinno K."/>
            <person name="Kato Y."/>
            <person name="Kirimura K."/>
            <person name="Mizutani O."/>
            <person name="Nakasone K."/>
            <person name="Sano M."/>
            <person name="Shiraishi Y."/>
            <person name="Tsukahara M."/>
            <person name="Gomi K."/>
        </authorList>
    </citation>
    <scope>NUCLEOTIDE SEQUENCE [LARGE SCALE GENOMIC DNA]</scope>
    <source>
        <strain evidence="9 10">RIB 2604</strain>
    </source>
</reference>
<dbReference type="SMART" id="SM00066">
    <property type="entry name" value="GAL4"/>
    <property type="match status" value="1"/>
</dbReference>